<evidence type="ECO:0000313" key="2">
    <source>
        <dbReference type="Proteomes" id="UP000830837"/>
    </source>
</evidence>
<dbReference type="EMBL" id="CP096590">
    <property type="protein sequence ID" value="UPV79711.1"/>
    <property type="molecule type" value="Genomic_DNA"/>
</dbReference>
<sequence length="114" mass="13369">MTVDSKIGVAAMTCCLKTLSDQTRLMMMKLFLEKEYCVCQLVDMFEMSQPAISQHLRKLKNAGFVNEERRGQWRYYSINQSCPEFDILQFLLQQIDQEDDLLKNIKQKETQSSC</sequence>
<dbReference type="Proteomes" id="UP000830837">
    <property type="component" value="Chromosome"/>
</dbReference>
<evidence type="ECO:0000313" key="1">
    <source>
        <dbReference type="EMBL" id="UPV79711.1"/>
    </source>
</evidence>
<reference evidence="1" key="1">
    <citation type="submission" date="2022-04" db="EMBL/GenBank/DDBJ databases">
        <title>Complete genome of Bacillus.</title>
        <authorList>
            <person name="Kong X."/>
            <person name="Hou M."/>
        </authorList>
    </citation>
    <scope>NUCLEOTIDE SEQUENCE</scope>
    <source>
        <strain evidence="1">A78.1</strain>
    </source>
</reference>
<organism evidence="1 2">
    <name type="scientific">Bacillus rugosus</name>
    <dbReference type="NCBI Taxonomy" id="2715209"/>
    <lineage>
        <taxon>Bacteria</taxon>
        <taxon>Bacillati</taxon>
        <taxon>Bacillota</taxon>
        <taxon>Bacilli</taxon>
        <taxon>Bacillales</taxon>
        <taxon>Bacillaceae</taxon>
        <taxon>Bacillus</taxon>
    </lineage>
</organism>
<protein>
    <submittedName>
        <fullName evidence="1">Metalloregulator ArsR/SmtB family transcription factor</fullName>
    </submittedName>
</protein>
<accession>A0ACD4A0K7</accession>
<proteinExistence type="predicted"/>
<gene>
    <name evidence="1" type="ORF">M0696_02930</name>
</gene>
<keyword evidence="2" id="KW-1185">Reference proteome</keyword>
<name>A0ACD4A0K7_9BACI</name>